<evidence type="ECO:0000313" key="3">
    <source>
        <dbReference type="Proteomes" id="UP000265765"/>
    </source>
</evidence>
<organism evidence="2 3">
    <name type="scientific">Streptomyces griseorubiginosus</name>
    <dbReference type="NCBI Taxonomy" id="67304"/>
    <lineage>
        <taxon>Bacteria</taxon>
        <taxon>Bacillati</taxon>
        <taxon>Actinomycetota</taxon>
        <taxon>Actinomycetes</taxon>
        <taxon>Kitasatosporales</taxon>
        <taxon>Streptomycetaceae</taxon>
        <taxon>Streptomyces</taxon>
    </lineage>
</organism>
<protein>
    <submittedName>
        <fullName evidence="2">Uncharacterized protein</fullName>
    </submittedName>
</protein>
<dbReference type="AlphaFoldDB" id="A0AAI8PNG2"/>
<evidence type="ECO:0000256" key="1">
    <source>
        <dbReference type="SAM" id="MobiDB-lite"/>
    </source>
</evidence>
<name>A0AAI8PNG2_9ACTN</name>
<sequence>MHCPCGVRQTAFAVLAATPLLDGPVVTNGESMPCGSGILSHLVNGLLGFDDNDDLAEPRPELGLEGEPLAEQVDQPSS</sequence>
<dbReference type="Proteomes" id="UP000265765">
    <property type="component" value="Chromosome"/>
</dbReference>
<accession>A0AAI8PNG2</accession>
<evidence type="ECO:0000313" key="2">
    <source>
        <dbReference type="EMBL" id="AYC39229.1"/>
    </source>
</evidence>
<dbReference type="GeneID" id="91282383"/>
<dbReference type="KEGG" id="sge:DWG14_03462"/>
<feature type="region of interest" description="Disordered" evidence="1">
    <location>
        <begin position="51"/>
        <end position="78"/>
    </location>
</feature>
<proteinExistence type="predicted"/>
<reference evidence="2 3" key="1">
    <citation type="submission" date="2018-09" db="EMBL/GenBank/DDBJ databases">
        <title>Production of Trimethoprim by Streptomyces sp. 3E-1.</title>
        <authorList>
            <person name="Kang H.J."/>
            <person name="Kim S.B."/>
        </authorList>
    </citation>
    <scope>NUCLEOTIDE SEQUENCE [LARGE SCALE GENOMIC DNA]</scope>
    <source>
        <strain evidence="2 3">3E-1</strain>
    </source>
</reference>
<dbReference type="RefSeq" id="WP_120051262.1">
    <property type="nucleotide sequence ID" value="NZ_CP032427.1"/>
</dbReference>
<gene>
    <name evidence="2" type="ORF">DWG14_03462</name>
</gene>
<dbReference type="EMBL" id="CP032427">
    <property type="protein sequence ID" value="AYC39229.1"/>
    <property type="molecule type" value="Genomic_DNA"/>
</dbReference>